<comment type="caution">
    <text evidence="2">The sequence shown here is derived from an EMBL/GenBank/DDBJ whole genome shotgun (WGS) entry which is preliminary data.</text>
</comment>
<dbReference type="Gene3D" id="1.20.5.340">
    <property type="match status" value="1"/>
</dbReference>
<name>A0ABT5UEZ1_9GAMM</name>
<protein>
    <recommendedName>
        <fullName evidence="4">Major outer membrane lipoprotein Lpp</fullName>
    </recommendedName>
</protein>
<organism evidence="2 3">
    <name type="scientific">Spartinivicinus poritis</name>
    <dbReference type="NCBI Taxonomy" id="2994640"/>
    <lineage>
        <taxon>Bacteria</taxon>
        <taxon>Pseudomonadati</taxon>
        <taxon>Pseudomonadota</taxon>
        <taxon>Gammaproteobacteria</taxon>
        <taxon>Oceanospirillales</taxon>
        <taxon>Zooshikellaceae</taxon>
        <taxon>Spartinivicinus</taxon>
    </lineage>
</organism>
<dbReference type="PROSITE" id="PS51257">
    <property type="entry name" value="PROKAR_LIPOPROTEIN"/>
    <property type="match status" value="1"/>
</dbReference>
<keyword evidence="1" id="KW-0175">Coiled coil</keyword>
<sequence>MHTKMLKAALVVTTMAIMTGCASSSRVDAIEAKLDDVSNRLDRVESTANSADAKADQILEKLDRMNRSHYSK</sequence>
<proteinExistence type="predicted"/>
<evidence type="ECO:0000256" key="1">
    <source>
        <dbReference type="SAM" id="Coils"/>
    </source>
</evidence>
<feature type="coiled-coil region" evidence="1">
    <location>
        <begin position="27"/>
        <end position="68"/>
    </location>
</feature>
<evidence type="ECO:0000313" key="2">
    <source>
        <dbReference type="EMBL" id="MDE1464882.1"/>
    </source>
</evidence>
<dbReference type="RefSeq" id="WP_274691190.1">
    <property type="nucleotide sequence ID" value="NZ_JAPMOU010000045.1"/>
</dbReference>
<evidence type="ECO:0000313" key="3">
    <source>
        <dbReference type="Proteomes" id="UP001528823"/>
    </source>
</evidence>
<evidence type="ECO:0008006" key="4">
    <source>
        <dbReference type="Google" id="ProtNLM"/>
    </source>
</evidence>
<dbReference type="Proteomes" id="UP001528823">
    <property type="component" value="Unassembled WGS sequence"/>
</dbReference>
<dbReference type="EMBL" id="JAPMOU010000045">
    <property type="protein sequence ID" value="MDE1464882.1"/>
    <property type="molecule type" value="Genomic_DNA"/>
</dbReference>
<accession>A0ABT5UEZ1</accession>
<keyword evidence="3" id="KW-1185">Reference proteome</keyword>
<gene>
    <name evidence="2" type="ORF">ORQ98_23240</name>
</gene>
<reference evidence="2 3" key="1">
    <citation type="submission" date="2022-11" db="EMBL/GenBank/DDBJ databases">
        <title>Spartinivicinus poritis sp. nov., isolated from scleractinian coral Porites lutea.</title>
        <authorList>
            <person name="Zhang G."/>
            <person name="Cai L."/>
            <person name="Wei Q."/>
        </authorList>
    </citation>
    <scope>NUCLEOTIDE SEQUENCE [LARGE SCALE GENOMIC DNA]</scope>
    <source>
        <strain evidence="2 3">A2-2</strain>
    </source>
</reference>